<evidence type="ECO:0000259" key="2">
    <source>
        <dbReference type="PROSITE" id="PS50217"/>
    </source>
</evidence>
<evidence type="ECO:0000256" key="1">
    <source>
        <dbReference type="SAM" id="MobiDB-lite"/>
    </source>
</evidence>
<dbReference type="InterPro" id="IPR004827">
    <property type="entry name" value="bZIP"/>
</dbReference>
<feature type="compositionally biased region" description="Basic and acidic residues" evidence="1">
    <location>
        <begin position="272"/>
        <end position="290"/>
    </location>
</feature>
<dbReference type="GO" id="GO:0003700">
    <property type="term" value="F:DNA-binding transcription factor activity"/>
    <property type="evidence" value="ECO:0007669"/>
    <property type="project" value="InterPro"/>
</dbReference>
<sequence>MVPGSVTFHSITNQVFEFNVATSKLFSNSANFDLVIRVRCVRTKISDTSTLIKLLCDPKSGNVENVPTASRYCQKVKWNAKKVSKKVEKTNQSPNFLFQKDDNEKDVEIDATKIEKSFTNGPNADIPELSCKSIGLSNNSRDLEEENAKTMELFSNISEERRKSESKRIGRPKRYETKEECKKARAEASKKYSLKKSREFDKMKEAVISMEKTNEYLNEKLENLALQFAENPRNEIPNLPKHNFIENLTNSNDSSKNDSQADKNVKPNTKQTDNDKFDKLSSHEKRREQQRLAVQRVRERRKAEEKQLYVRKELCQKQNEELKEKIESINKLMEWLKKSTDDAAKSFQLCKFVSFKIT</sequence>
<evidence type="ECO:0000313" key="4">
    <source>
        <dbReference type="WBParaSite" id="PSU_v2.g10122.t1"/>
    </source>
</evidence>
<dbReference type="CDD" id="cd14686">
    <property type="entry name" value="bZIP"/>
    <property type="match status" value="1"/>
</dbReference>
<evidence type="ECO:0000313" key="3">
    <source>
        <dbReference type="Proteomes" id="UP000887577"/>
    </source>
</evidence>
<dbReference type="PROSITE" id="PS50217">
    <property type="entry name" value="BZIP"/>
    <property type="match status" value="1"/>
</dbReference>
<feature type="region of interest" description="Disordered" evidence="1">
    <location>
        <begin position="159"/>
        <end position="182"/>
    </location>
</feature>
<keyword evidence="3" id="KW-1185">Reference proteome</keyword>
<dbReference type="Proteomes" id="UP000887577">
    <property type="component" value="Unplaced"/>
</dbReference>
<dbReference type="AlphaFoldDB" id="A0A914XS69"/>
<dbReference type="SUPFAM" id="SSF57959">
    <property type="entry name" value="Leucine zipper domain"/>
    <property type="match status" value="1"/>
</dbReference>
<dbReference type="WBParaSite" id="PSU_v2.g10122.t1">
    <property type="protein sequence ID" value="PSU_v2.g10122.t1"/>
    <property type="gene ID" value="PSU_v2.g10122"/>
</dbReference>
<organism evidence="3 4">
    <name type="scientific">Panagrolaimus superbus</name>
    <dbReference type="NCBI Taxonomy" id="310955"/>
    <lineage>
        <taxon>Eukaryota</taxon>
        <taxon>Metazoa</taxon>
        <taxon>Ecdysozoa</taxon>
        <taxon>Nematoda</taxon>
        <taxon>Chromadorea</taxon>
        <taxon>Rhabditida</taxon>
        <taxon>Tylenchina</taxon>
        <taxon>Panagrolaimomorpha</taxon>
        <taxon>Panagrolaimoidea</taxon>
        <taxon>Panagrolaimidae</taxon>
        <taxon>Panagrolaimus</taxon>
    </lineage>
</organism>
<feature type="domain" description="BZIP" evidence="2">
    <location>
        <begin position="280"/>
        <end position="337"/>
    </location>
</feature>
<dbReference type="Gene3D" id="1.20.5.170">
    <property type="match status" value="1"/>
</dbReference>
<dbReference type="InterPro" id="IPR046347">
    <property type="entry name" value="bZIP_sf"/>
</dbReference>
<name>A0A914XS69_9BILA</name>
<proteinExistence type="predicted"/>
<feature type="region of interest" description="Disordered" evidence="1">
    <location>
        <begin position="235"/>
        <end position="297"/>
    </location>
</feature>
<reference evidence="4" key="1">
    <citation type="submission" date="2022-11" db="UniProtKB">
        <authorList>
            <consortium name="WormBaseParasite"/>
        </authorList>
    </citation>
    <scope>IDENTIFICATION</scope>
</reference>
<feature type="compositionally biased region" description="Basic and acidic residues" evidence="1">
    <location>
        <begin position="255"/>
        <end position="265"/>
    </location>
</feature>
<accession>A0A914XS69</accession>
<protein>
    <submittedName>
        <fullName evidence="4">BZIP domain-containing protein</fullName>
    </submittedName>
</protein>